<dbReference type="InterPro" id="IPR018490">
    <property type="entry name" value="cNMP-bd_dom_sf"/>
</dbReference>
<organism evidence="2 3">
    <name type="scientific">Pseudobacteriovorax antillogorgiicola</name>
    <dbReference type="NCBI Taxonomy" id="1513793"/>
    <lineage>
        <taxon>Bacteria</taxon>
        <taxon>Pseudomonadati</taxon>
        <taxon>Bdellovibrionota</taxon>
        <taxon>Oligoflexia</taxon>
        <taxon>Oligoflexales</taxon>
        <taxon>Pseudobacteriovoracaceae</taxon>
        <taxon>Pseudobacteriovorax</taxon>
    </lineage>
</organism>
<protein>
    <submittedName>
        <fullName evidence="2">cAMP-binding domain of CRP or a regulatory subunit of cAMP-dependent protein kinases</fullName>
    </submittedName>
</protein>
<dbReference type="PANTHER" id="PTHR11635">
    <property type="entry name" value="CAMP-DEPENDENT PROTEIN KINASE REGULATORY CHAIN"/>
    <property type="match status" value="1"/>
</dbReference>
<dbReference type="GO" id="GO:0005952">
    <property type="term" value="C:cAMP-dependent protein kinase complex"/>
    <property type="evidence" value="ECO:0007669"/>
    <property type="project" value="InterPro"/>
</dbReference>
<sequence length="338" mass="38371">MVETKELLQFKDGQVLFSHGDPGGDLFVIEEGQVEIYREKDTIHLTLSYMHPGEVIGLLTCLNRRPRTASAKAVGHVTVRKIPADSVKKTLKDVPPWIEIIIKEFSIRLTDLLDFMIRQQEQLESARLEQIDLTFQAQTLCGTLSTLAKYHKQDIDGSSYVALDEIQDELMDCLSLSEERIHAIIKVLQDAGLLKLEKDPDKDRHIIPYNVMVSIIDMARFIEDAKLGLTKKRAQHHFRDKTIRTARAIVVYARNMGYDTKKSITLSYDELTAHLERKAGVKFEISSLDDLGDLQLLELYDSSIQLIPHKLGRSIAHIVAYQKLRTHPSTVGRSQNAS</sequence>
<dbReference type="Proteomes" id="UP000192907">
    <property type="component" value="Unassembled WGS sequence"/>
</dbReference>
<dbReference type="InterPro" id="IPR014710">
    <property type="entry name" value="RmlC-like_jellyroll"/>
</dbReference>
<dbReference type="OrthoDB" id="5293964at2"/>
<dbReference type="PANTHER" id="PTHR11635:SF152">
    <property type="entry name" value="CAMP-DEPENDENT PROTEIN KINASE TYPE I REGULATORY SUBUNIT-RELATED"/>
    <property type="match status" value="1"/>
</dbReference>
<dbReference type="GO" id="GO:0016301">
    <property type="term" value="F:kinase activity"/>
    <property type="evidence" value="ECO:0007669"/>
    <property type="project" value="UniProtKB-KW"/>
</dbReference>
<accession>A0A1Y6BKU4</accession>
<evidence type="ECO:0000313" key="3">
    <source>
        <dbReference type="Proteomes" id="UP000192907"/>
    </source>
</evidence>
<dbReference type="PROSITE" id="PS50042">
    <property type="entry name" value="CNMP_BINDING_3"/>
    <property type="match status" value="1"/>
</dbReference>
<feature type="domain" description="Cyclic nucleotide-binding" evidence="1">
    <location>
        <begin position="1"/>
        <end position="108"/>
    </location>
</feature>
<dbReference type="EMBL" id="FWZT01000004">
    <property type="protein sequence ID" value="SMF08417.1"/>
    <property type="molecule type" value="Genomic_DNA"/>
</dbReference>
<dbReference type="SMART" id="SM00100">
    <property type="entry name" value="cNMP"/>
    <property type="match status" value="1"/>
</dbReference>
<evidence type="ECO:0000313" key="2">
    <source>
        <dbReference type="EMBL" id="SMF08417.1"/>
    </source>
</evidence>
<evidence type="ECO:0000259" key="1">
    <source>
        <dbReference type="PROSITE" id="PS50042"/>
    </source>
</evidence>
<dbReference type="SUPFAM" id="SSF51206">
    <property type="entry name" value="cAMP-binding domain-like"/>
    <property type="match status" value="1"/>
</dbReference>
<dbReference type="GO" id="GO:0005829">
    <property type="term" value="C:cytosol"/>
    <property type="evidence" value="ECO:0007669"/>
    <property type="project" value="TreeGrafter"/>
</dbReference>
<dbReference type="Gene3D" id="2.60.120.10">
    <property type="entry name" value="Jelly Rolls"/>
    <property type="match status" value="1"/>
</dbReference>
<keyword evidence="2" id="KW-0808">Transferase</keyword>
<dbReference type="AlphaFoldDB" id="A0A1Y6BKU4"/>
<keyword evidence="2" id="KW-0418">Kinase</keyword>
<name>A0A1Y6BKU4_9BACT</name>
<keyword evidence="3" id="KW-1185">Reference proteome</keyword>
<dbReference type="InterPro" id="IPR050503">
    <property type="entry name" value="cAMP-dep_PK_reg_su-like"/>
</dbReference>
<dbReference type="Pfam" id="PF00027">
    <property type="entry name" value="cNMP_binding"/>
    <property type="match status" value="1"/>
</dbReference>
<dbReference type="CDD" id="cd00038">
    <property type="entry name" value="CAP_ED"/>
    <property type="match status" value="1"/>
</dbReference>
<dbReference type="STRING" id="1513793.SAMN06296036_104294"/>
<dbReference type="RefSeq" id="WP_132316484.1">
    <property type="nucleotide sequence ID" value="NZ_FWZT01000004.1"/>
</dbReference>
<gene>
    <name evidence="2" type="ORF">SAMN06296036_104294</name>
</gene>
<proteinExistence type="predicted"/>
<reference evidence="3" key="1">
    <citation type="submission" date="2017-04" db="EMBL/GenBank/DDBJ databases">
        <authorList>
            <person name="Varghese N."/>
            <person name="Submissions S."/>
        </authorList>
    </citation>
    <scope>NUCLEOTIDE SEQUENCE [LARGE SCALE GENOMIC DNA]</scope>
    <source>
        <strain evidence="3">RKEM611</strain>
    </source>
</reference>
<dbReference type="InterPro" id="IPR000595">
    <property type="entry name" value="cNMP-bd_dom"/>
</dbReference>